<dbReference type="OrthoDB" id="422736at2759"/>
<reference evidence="2" key="1">
    <citation type="journal article" date="2021" name="J Fungi (Basel)">
        <title>Genomic and Metabolomic Analyses of the Marine Fungus Emericellopsis cladophorae: Insights into Saltwater Adaptability Mechanisms and Its Biosynthetic Potential.</title>
        <authorList>
            <person name="Goncalves M.F.M."/>
            <person name="Hilario S."/>
            <person name="Van de Peer Y."/>
            <person name="Esteves A.C."/>
            <person name="Alves A."/>
        </authorList>
    </citation>
    <scope>NUCLEOTIDE SEQUENCE</scope>
    <source>
        <strain evidence="2">MUM 19.33</strain>
    </source>
</reference>
<evidence type="ECO:0000313" key="2">
    <source>
        <dbReference type="EMBL" id="KAI6781952.1"/>
    </source>
</evidence>
<proteinExistence type="predicted"/>
<dbReference type="RefSeq" id="XP_051362808.1">
    <property type="nucleotide sequence ID" value="XM_051505906.1"/>
</dbReference>
<evidence type="ECO:0000313" key="3">
    <source>
        <dbReference type="Proteomes" id="UP001055219"/>
    </source>
</evidence>
<dbReference type="PANTHER" id="PTHR36587">
    <property type="entry name" value="EXPRESSION SITE-ASSOCIATED GENE 3 (ESAG3)-LIKE PROTEIN"/>
    <property type="match status" value="1"/>
</dbReference>
<evidence type="ECO:0000256" key="1">
    <source>
        <dbReference type="SAM" id="Phobius"/>
    </source>
</evidence>
<organism evidence="2 3">
    <name type="scientific">Emericellopsis cladophorae</name>
    <dbReference type="NCBI Taxonomy" id="2686198"/>
    <lineage>
        <taxon>Eukaryota</taxon>
        <taxon>Fungi</taxon>
        <taxon>Dikarya</taxon>
        <taxon>Ascomycota</taxon>
        <taxon>Pezizomycotina</taxon>
        <taxon>Sordariomycetes</taxon>
        <taxon>Hypocreomycetidae</taxon>
        <taxon>Hypocreales</taxon>
        <taxon>Bionectriaceae</taxon>
        <taxon>Emericellopsis</taxon>
    </lineage>
</organism>
<keyword evidence="1" id="KW-0472">Membrane</keyword>
<accession>A0A9Q0BDJ5</accession>
<dbReference type="CDD" id="cd22997">
    <property type="entry name" value="GT_LH"/>
    <property type="match status" value="1"/>
</dbReference>
<keyword evidence="1" id="KW-0812">Transmembrane</keyword>
<protein>
    <submittedName>
        <fullName evidence="2">Uncharacterized protein</fullName>
    </submittedName>
</protein>
<name>A0A9Q0BDJ5_9HYPO</name>
<keyword evidence="1" id="KW-1133">Transmembrane helix</keyword>
<dbReference type="PANTHER" id="PTHR36587:SF2">
    <property type="entry name" value="EXPRESSION SITE-ASSOCIATED GENE 3 (ESAG3)-LIKE PROTEIN"/>
    <property type="match status" value="1"/>
</dbReference>
<gene>
    <name evidence="2" type="ORF">J7T54_005163</name>
</gene>
<feature type="transmembrane region" description="Helical" evidence="1">
    <location>
        <begin position="12"/>
        <end position="33"/>
    </location>
</feature>
<reference evidence="2" key="2">
    <citation type="submission" date="2022-07" db="EMBL/GenBank/DDBJ databases">
        <authorList>
            <person name="Goncalves M.F.M."/>
            <person name="Hilario S."/>
            <person name="Van De Peer Y."/>
            <person name="Esteves A.C."/>
            <person name="Alves A."/>
        </authorList>
    </citation>
    <scope>NUCLEOTIDE SEQUENCE</scope>
    <source>
        <strain evidence="2">MUM 19.33</strain>
    </source>
</reference>
<comment type="caution">
    <text evidence="2">The sequence shown here is derived from an EMBL/GenBank/DDBJ whole genome shotgun (WGS) entry which is preliminary data.</text>
</comment>
<sequence>MNLGVLSGRLGRVGKVFGIAMLFTTLATFFYSFPRHTRDSAGGGFYHLNYDNKFTLSPSHLEGLDTPKIQNATSQEKRLRVFMPADGPNINLCKAIMSSVALGYPLPTLLNWDGEFNRRGWHFGGSHIAKLESLLAVIEELLTSSEDAHEDDLALMVDAYDIWFQLPPSALIQRYHQLNREADERNRRLWEASNALHADFPLDPPRQSIIVTGAKDCQPGAESGSNPHYDLWPQSPMPVDLYGDQTDKFQFAIFDSSHRFARIRPRCVNSGMIMGTMGAMRAALRRAQVKVDDVARAGRQLWSDQALLAEVQGDQEAWRAWTRELASTWNGSVATSPESIRHGHVNSIAAAALRGERFEFGIGLDYNFTTIPPTCSSEDDGGFVKFDDKPALAVRSYQAGVRDRVRLTSLPPELDAALELKEGPLAGLKWGLKPLYSDFFFGVTPVGIHHNAYKNSLKPWRLKHWWHRMWFYPMLRELITYSLAVRKKGERTLLEMEDGVKYVAPQEESVTVFKPGSQAVVEAIGWDGVCQKGSTPWYDELLGDGQGTLVV</sequence>
<dbReference type="Proteomes" id="UP001055219">
    <property type="component" value="Unassembled WGS sequence"/>
</dbReference>
<dbReference type="AlphaFoldDB" id="A0A9Q0BDJ5"/>
<dbReference type="EMBL" id="JAGIXG020000017">
    <property type="protein sequence ID" value="KAI6781952.1"/>
    <property type="molecule type" value="Genomic_DNA"/>
</dbReference>
<dbReference type="GeneID" id="75831648"/>
<keyword evidence="3" id="KW-1185">Reference proteome</keyword>